<dbReference type="Proteomes" id="UP000268469">
    <property type="component" value="Unassembled WGS sequence"/>
</dbReference>
<accession>A0A660SDY3</accession>
<dbReference type="EMBL" id="QNBE01000114">
    <property type="protein sequence ID" value="RKX68989.1"/>
    <property type="molecule type" value="Genomic_DNA"/>
</dbReference>
<evidence type="ECO:0000313" key="2">
    <source>
        <dbReference type="Proteomes" id="UP000268469"/>
    </source>
</evidence>
<organism evidence="1 2">
    <name type="scientific">candidate division WOR-3 bacterium</name>
    <dbReference type="NCBI Taxonomy" id="2052148"/>
    <lineage>
        <taxon>Bacteria</taxon>
        <taxon>Bacteria division WOR-3</taxon>
    </lineage>
</organism>
<reference evidence="1 2" key="1">
    <citation type="submission" date="2018-06" db="EMBL/GenBank/DDBJ databases">
        <title>Extensive metabolic versatility and redundancy in microbially diverse, dynamic hydrothermal sediments.</title>
        <authorList>
            <person name="Dombrowski N."/>
            <person name="Teske A."/>
            <person name="Baker B.J."/>
        </authorList>
    </citation>
    <scope>NUCLEOTIDE SEQUENCE [LARGE SCALE GENOMIC DNA]</scope>
    <source>
        <strain evidence="1">B36_G15</strain>
    </source>
</reference>
<name>A0A660SDY3_UNCW3</name>
<sequence>MAIYWLIVRAVQDKIKLILAFGGTGVFLGQRFLKEKRLERRKHLTVGINYGIGGVENGIPAKYESIDCYVVNQIGGFLSRNFLNYWELMIKFNYLAGSCVDRDWVFSIGDTITPEVFGWWDIFAYTPGIEVRFWRGDKFLIFGVDLYLVKAVGEYHPLSVVSRGITVGGEFGFGFDHFFNPSLGVELSVLSKMANVKNPKSSWNGRPIGIKEDFFITFTGFYLQLGFKFRRKLILLSYQYQDSEFYPPDNTMPLTLVNNKHSCWGCCILGPLGGMLFENAYRSKRKEVKEKYLSLGITYSLGTAYGKEGESGTTILLPEHLYIKECYWVNILGLTGSYNFGSSWELVGKRDRQIFFPDRPFRWNFNYYGSNVVHFCFCPQHFDEMATDEKTVHRDWCRDIFYERGGPFQKESFRSTV</sequence>
<evidence type="ECO:0000313" key="1">
    <source>
        <dbReference type="EMBL" id="RKX68989.1"/>
    </source>
</evidence>
<dbReference type="AlphaFoldDB" id="A0A660SDY3"/>
<comment type="caution">
    <text evidence="1">The sequence shown here is derived from an EMBL/GenBank/DDBJ whole genome shotgun (WGS) entry which is preliminary data.</text>
</comment>
<proteinExistence type="predicted"/>
<protein>
    <submittedName>
        <fullName evidence="1">Uncharacterized protein</fullName>
    </submittedName>
</protein>
<gene>
    <name evidence="1" type="ORF">DRP53_09505</name>
</gene>